<gene>
    <name evidence="2" type="ORF">HG543_38395</name>
</gene>
<comment type="caution">
    <text evidence="2">The sequence shown here is derived from an EMBL/GenBank/DDBJ whole genome shotgun (WGS) entry which is preliminary data.</text>
</comment>
<reference evidence="2 3" key="1">
    <citation type="submission" date="2020-04" db="EMBL/GenBank/DDBJ databases">
        <title>Draft genome of Pyxidicoccus fallax type strain.</title>
        <authorList>
            <person name="Whitworth D.E."/>
        </authorList>
    </citation>
    <scope>NUCLEOTIDE SEQUENCE [LARGE SCALE GENOMIC DNA]</scope>
    <source>
        <strain evidence="2 3">DSM 14698</strain>
    </source>
</reference>
<accession>A0A848LT53</accession>
<dbReference type="Gene3D" id="1.10.260.40">
    <property type="entry name" value="lambda repressor-like DNA-binding domains"/>
    <property type="match status" value="1"/>
</dbReference>
<dbReference type="AlphaFoldDB" id="A0A848LT53"/>
<dbReference type="Pfam" id="PF15731">
    <property type="entry name" value="MqsA_antitoxin"/>
    <property type="match status" value="1"/>
</dbReference>
<protein>
    <submittedName>
        <fullName evidence="2">Type II toxin-antitoxin system MqsA family antitoxin</fullName>
    </submittedName>
</protein>
<name>A0A848LT53_9BACT</name>
<evidence type="ECO:0000313" key="3">
    <source>
        <dbReference type="Proteomes" id="UP000518300"/>
    </source>
</evidence>
<dbReference type="EMBL" id="JABBJJ010000262">
    <property type="protein sequence ID" value="NMO20683.1"/>
    <property type="molecule type" value="Genomic_DNA"/>
</dbReference>
<dbReference type="NCBIfam" id="TIGR03830">
    <property type="entry name" value="CxxCG_CxxCG_HTH"/>
    <property type="match status" value="1"/>
</dbReference>
<dbReference type="InterPro" id="IPR022452">
    <property type="entry name" value="MqsA"/>
</dbReference>
<dbReference type="SUPFAM" id="SSF47413">
    <property type="entry name" value="lambda repressor-like DNA-binding domains"/>
    <property type="match status" value="1"/>
</dbReference>
<keyword evidence="3" id="KW-1185">Reference proteome</keyword>
<dbReference type="InterPro" id="IPR022453">
    <property type="entry name" value="Znf_MqsA-type"/>
</dbReference>
<dbReference type="PROSITE" id="PS50943">
    <property type="entry name" value="HTH_CROC1"/>
    <property type="match status" value="1"/>
</dbReference>
<dbReference type="SMART" id="SM00530">
    <property type="entry name" value="HTH_XRE"/>
    <property type="match status" value="1"/>
</dbReference>
<dbReference type="NCBIfam" id="TIGR03831">
    <property type="entry name" value="YgiT_finger"/>
    <property type="match status" value="1"/>
</dbReference>
<organism evidence="2 3">
    <name type="scientific">Pyxidicoccus fallax</name>
    <dbReference type="NCBI Taxonomy" id="394095"/>
    <lineage>
        <taxon>Bacteria</taxon>
        <taxon>Pseudomonadati</taxon>
        <taxon>Myxococcota</taxon>
        <taxon>Myxococcia</taxon>
        <taxon>Myxococcales</taxon>
        <taxon>Cystobacterineae</taxon>
        <taxon>Myxococcaceae</taxon>
        <taxon>Pyxidicoccus</taxon>
    </lineage>
</organism>
<dbReference type="InterPro" id="IPR001387">
    <property type="entry name" value="Cro/C1-type_HTH"/>
</dbReference>
<feature type="domain" description="HTH cro/C1-type" evidence="1">
    <location>
        <begin position="86"/>
        <end position="117"/>
    </location>
</feature>
<dbReference type="InterPro" id="IPR032758">
    <property type="entry name" value="MqsA/HigA-2"/>
</dbReference>
<dbReference type="CDD" id="cd00093">
    <property type="entry name" value="HTH_XRE"/>
    <property type="match status" value="1"/>
</dbReference>
<proteinExistence type="predicted"/>
<dbReference type="Proteomes" id="UP000518300">
    <property type="component" value="Unassembled WGS sequence"/>
</dbReference>
<dbReference type="GO" id="GO:0003677">
    <property type="term" value="F:DNA binding"/>
    <property type="evidence" value="ECO:0007669"/>
    <property type="project" value="InterPro"/>
</dbReference>
<sequence length="187" mass="21039">MEYTPSNQLNSTDSRECIECGHNEFTVTTETQTFLYGDTGKEVELTAHVPVWSCTNCGFSYTDEAGEIIRHEAVCAHLGVLTPAQIKELRKRTKLSQADFAKLTGFGEASIKRWETGALVQNTSADRFMRLLLHFYPHSIQALQAASQNLTARDTSLSQTKRPRFRTSLSQESLSASHHFQLRQVIN</sequence>
<dbReference type="RefSeq" id="WP_169349896.1">
    <property type="nucleotide sequence ID" value="NZ_JABBJJ010000262.1"/>
</dbReference>
<evidence type="ECO:0000259" key="1">
    <source>
        <dbReference type="PROSITE" id="PS50943"/>
    </source>
</evidence>
<dbReference type="InterPro" id="IPR010982">
    <property type="entry name" value="Lambda_DNA-bd_dom_sf"/>
</dbReference>
<evidence type="ECO:0000313" key="2">
    <source>
        <dbReference type="EMBL" id="NMO20683.1"/>
    </source>
</evidence>